<organism evidence="1 2">
    <name type="scientific">Methylobacterium radiotolerans</name>
    <dbReference type="NCBI Taxonomy" id="31998"/>
    <lineage>
        <taxon>Bacteria</taxon>
        <taxon>Pseudomonadati</taxon>
        <taxon>Pseudomonadota</taxon>
        <taxon>Alphaproteobacteria</taxon>
        <taxon>Hyphomicrobiales</taxon>
        <taxon>Methylobacteriaceae</taxon>
        <taxon>Methylobacterium</taxon>
    </lineage>
</organism>
<comment type="caution">
    <text evidence="1">The sequence shown here is derived from an EMBL/GenBank/DDBJ whole genome shotgun (WGS) entry which is preliminary data.</text>
</comment>
<evidence type="ECO:0000313" key="1">
    <source>
        <dbReference type="EMBL" id="MET3864318.1"/>
    </source>
</evidence>
<dbReference type="Pfam" id="PF06718">
    <property type="entry name" value="DUF1203"/>
    <property type="match status" value="1"/>
</dbReference>
<dbReference type="Proteomes" id="UP001549119">
    <property type="component" value="Unassembled WGS sequence"/>
</dbReference>
<evidence type="ECO:0008006" key="3">
    <source>
        <dbReference type="Google" id="ProtNLM"/>
    </source>
</evidence>
<dbReference type="InterPro" id="IPR009593">
    <property type="entry name" value="DUF1203"/>
</dbReference>
<dbReference type="RefSeq" id="WP_059408232.1">
    <property type="nucleotide sequence ID" value="NZ_JAZBNP010000001.1"/>
</dbReference>
<gene>
    <name evidence="1" type="ORF">ABIC20_001627</name>
</gene>
<keyword evidence="2" id="KW-1185">Reference proteome</keyword>
<dbReference type="EMBL" id="JBEPNW010000002">
    <property type="protein sequence ID" value="MET3864318.1"/>
    <property type="molecule type" value="Genomic_DNA"/>
</dbReference>
<dbReference type="PIRSF" id="PIRSF034110">
    <property type="entry name" value="DUF1203"/>
    <property type="match status" value="1"/>
</dbReference>
<sequence length="160" mass="17478">MTRFRCVPIPTETADRFRSAGLDDRGNPIRLVAATADGGFPCRHCLRLGQPGESMLLGSYDLPEPRGIYWTPSPIFLHARDCPRAETVDELAPIVRANALVSIRAYDAEHLCLYDLGQVCAGSEAEGPLLGVLADPRTRFVNVHTARPGCLLVRVERVPG</sequence>
<protein>
    <recommendedName>
        <fullName evidence="3">DUF1203 domain-containing protein</fullName>
    </recommendedName>
</protein>
<reference evidence="1 2" key="1">
    <citation type="submission" date="2024-06" db="EMBL/GenBank/DDBJ databases">
        <title>Genomics of switchgrass bacterial isolates.</title>
        <authorList>
            <person name="Shade A."/>
        </authorList>
    </citation>
    <scope>NUCLEOTIDE SEQUENCE [LARGE SCALE GENOMIC DNA]</scope>
    <source>
        <strain evidence="1 2">PvP084</strain>
    </source>
</reference>
<name>A0ABV2NCW8_9HYPH</name>
<accession>A0ABV2NCW8</accession>
<evidence type="ECO:0000313" key="2">
    <source>
        <dbReference type="Proteomes" id="UP001549119"/>
    </source>
</evidence>
<proteinExistence type="predicted"/>